<dbReference type="PANTHER" id="PTHR14534:SF3">
    <property type="entry name" value="GID COMPLEX SUBUNIT 4 HOMOLOG"/>
    <property type="match status" value="1"/>
</dbReference>
<protein>
    <submittedName>
        <fullName evidence="3">Uncharacterized protein</fullName>
    </submittedName>
</protein>
<feature type="compositionally biased region" description="Low complexity" evidence="2">
    <location>
        <begin position="220"/>
        <end position="234"/>
    </location>
</feature>
<evidence type="ECO:0000256" key="1">
    <source>
        <dbReference type="ARBA" id="ARBA00061469"/>
    </source>
</evidence>
<dbReference type="GO" id="GO:0045721">
    <property type="term" value="P:negative regulation of gluconeogenesis"/>
    <property type="evidence" value="ECO:0007669"/>
    <property type="project" value="TreeGrafter"/>
</dbReference>
<gene>
    <name evidence="3" type="ORF">HMPREF1541_07770</name>
</gene>
<evidence type="ECO:0000256" key="2">
    <source>
        <dbReference type="SAM" id="MobiDB-lite"/>
    </source>
</evidence>
<proteinExistence type="inferred from homology"/>
<dbReference type="eggNOG" id="KOG4635">
    <property type="taxonomic scope" value="Eukaryota"/>
</dbReference>
<dbReference type="HOGENOM" id="CLU_365239_0_0_1"/>
<evidence type="ECO:0000313" key="3">
    <source>
        <dbReference type="EMBL" id="ETN38146.1"/>
    </source>
</evidence>
<keyword evidence="4" id="KW-1185">Reference proteome</keyword>
<feature type="region of interest" description="Disordered" evidence="2">
    <location>
        <begin position="91"/>
        <end position="136"/>
    </location>
</feature>
<sequence>MQSELDRWQAERNRLRTFLHNQQNRQSILERQNTRLREEHSRLLEEHSRLSSRDPSEPASRISDQILSLDQEESTLSNLASAIAEVGRDSYATRGSTPDRQRLYDWAGSQDGSGSRRNHGDSHNEPPSETRDLGRARHRELERALRNYRIARNALRSDRIPGSDLGTVPTASALRAYWSEESNDEPQSSSSHRAPFALSQFVENHRRERLRSQAQQADYQALTAAQPAQPTAHQSNISDSNALKERIRNTIHYLSKLRTAPPEGGLELARFLDLDVLYQCEDSNIPNDLPLLVDSLPQPQPSSWLTPGMTWHGLQSTDREHSRPTLLSSTLRRIRQRDYIGRAMTRRGITDAQTSAAAMLTSAEAGLDLDSDRYLSSLMRDTEGRWGFNSSRDHAELPSSAADGGLVRVSPHSNPSSETSGDHWPVTVTLHSVDYDTMQVTGTMRASQIPDHRGPTTSSDSKGRSMESFFHGEIIDFRHHSLETESSSGQQGYKVGGVDVDARYWARLGPFRQAIAKQAAAHAGWERGSAGWEEKLKTGDAKYWELLRAAEREGREVERERIMMGCVGSARWLREKMGERGEWVLMRWKEKCFVDPILKSQPSSSSDNGAPTAGTTNGAGGTPRAANNESPATHQHWGLTISGFYYVALNRLTGQIDGLYYDPGSQPYQSLRMMPEGMPMVKPGVEGEAEAGVAGVADVRKGGPVGGACGGRDREREREKDRVVAVRKWFPAVEFR</sequence>
<dbReference type="GO" id="GO:0006623">
    <property type="term" value="P:protein targeting to vacuole"/>
    <property type="evidence" value="ECO:0007669"/>
    <property type="project" value="TreeGrafter"/>
</dbReference>
<dbReference type="GO" id="GO:0034657">
    <property type="term" value="C:GID complex"/>
    <property type="evidence" value="ECO:0007669"/>
    <property type="project" value="TreeGrafter"/>
</dbReference>
<feature type="region of interest" description="Disordered" evidence="2">
    <location>
        <begin position="446"/>
        <end position="465"/>
    </location>
</feature>
<dbReference type="Pfam" id="PF09783">
    <property type="entry name" value="Vac_ImportDeg"/>
    <property type="match status" value="2"/>
</dbReference>
<dbReference type="InterPro" id="IPR018618">
    <property type="entry name" value="GID4/10-like"/>
</dbReference>
<dbReference type="GO" id="GO:0043161">
    <property type="term" value="P:proteasome-mediated ubiquitin-dependent protein catabolic process"/>
    <property type="evidence" value="ECO:0007669"/>
    <property type="project" value="TreeGrafter"/>
</dbReference>
<dbReference type="OrthoDB" id="62at2759"/>
<dbReference type="STRING" id="1220924.W2RNP2"/>
<comment type="similarity">
    <text evidence="1">Belongs to the GID4/VID24 family.</text>
</comment>
<dbReference type="GeneID" id="19975109"/>
<dbReference type="VEuPathDB" id="FungiDB:HMPREF1541_07770"/>
<organism evidence="3 4">
    <name type="scientific">Cyphellophora europaea (strain CBS 101466)</name>
    <name type="common">Phialophora europaea</name>
    <dbReference type="NCBI Taxonomy" id="1220924"/>
    <lineage>
        <taxon>Eukaryota</taxon>
        <taxon>Fungi</taxon>
        <taxon>Dikarya</taxon>
        <taxon>Ascomycota</taxon>
        <taxon>Pezizomycotina</taxon>
        <taxon>Eurotiomycetes</taxon>
        <taxon>Chaetothyriomycetidae</taxon>
        <taxon>Chaetothyriales</taxon>
        <taxon>Cyphellophoraceae</taxon>
        <taxon>Cyphellophora</taxon>
    </lineage>
</organism>
<feature type="region of interest" description="Disordered" evidence="2">
    <location>
        <begin position="599"/>
        <end position="631"/>
    </location>
</feature>
<dbReference type="RefSeq" id="XP_008720315.1">
    <property type="nucleotide sequence ID" value="XM_008722093.1"/>
</dbReference>
<feature type="compositionally biased region" description="Basic and acidic residues" evidence="2">
    <location>
        <begin position="118"/>
        <end position="136"/>
    </location>
</feature>
<accession>W2RNP2</accession>
<feature type="region of interest" description="Disordered" evidence="2">
    <location>
        <begin position="387"/>
        <end position="424"/>
    </location>
</feature>
<dbReference type="EMBL" id="KB822723">
    <property type="protein sequence ID" value="ETN38146.1"/>
    <property type="molecule type" value="Genomic_DNA"/>
</dbReference>
<dbReference type="PANTHER" id="PTHR14534">
    <property type="entry name" value="VACUOLAR IMPORT AND DEGRADATION PROTEIN 24"/>
    <property type="match status" value="1"/>
</dbReference>
<dbReference type="Proteomes" id="UP000030752">
    <property type="component" value="Unassembled WGS sequence"/>
</dbReference>
<evidence type="ECO:0000313" key="4">
    <source>
        <dbReference type="Proteomes" id="UP000030752"/>
    </source>
</evidence>
<reference evidence="3 4" key="1">
    <citation type="submission" date="2013-03" db="EMBL/GenBank/DDBJ databases">
        <title>The Genome Sequence of Phialophora europaea CBS 101466.</title>
        <authorList>
            <consortium name="The Broad Institute Genomics Platform"/>
            <person name="Cuomo C."/>
            <person name="de Hoog S."/>
            <person name="Gorbushina A."/>
            <person name="Walker B."/>
            <person name="Young S.K."/>
            <person name="Zeng Q."/>
            <person name="Gargeya S."/>
            <person name="Fitzgerald M."/>
            <person name="Haas B."/>
            <person name="Abouelleil A."/>
            <person name="Allen A.W."/>
            <person name="Alvarado L."/>
            <person name="Arachchi H.M."/>
            <person name="Berlin A.M."/>
            <person name="Chapman S.B."/>
            <person name="Gainer-Dewar J."/>
            <person name="Goldberg J."/>
            <person name="Griggs A."/>
            <person name="Gujja S."/>
            <person name="Hansen M."/>
            <person name="Howarth C."/>
            <person name="Imamovic A."/>
            <person name="Ireland A."/>
            <person name="Larimer J."/>
            <person name="McCowan C."/>
            <person name="Murphy C."/>
            <person name="Pearson M."/>
            <person name="Poon T.W."/>
            <person name="Priest M."/>
            <person name="Roberts A."/>
            <person name="Saif S."/>
            <person name="Shea T."/>
            <person name="Sisk P."/>
            <person name="Sykes S."/>
            <person name="Wortman J."/>
            <person name="Nusbaum C."/>
            <person name="Birren B."/>
        </authorList>
    </citation>
    <scope>NUCLEOTIDE SEQUENCE [LARGE SCALE GENOMIC DNA]</scope>
    <source>
        <strain evidence="3 4">CBS 101466</strain>
    </source>
</reference>
<dbReference type="GO" id="GO:0007039">
    <property type="term" value="P:protein catabolic process in the vacuole"/>
    <property type="evidence" value="ECO:0007669"/>
    <property type="project" value="TreeGrafter"/>
</dbReference>
<dbReference type="AlphaFoldDB" id="W2RNP2"/>
<feature type="compositionally biased region" description="Basic and acidic residues" evidence="2">
    <location>
        <begin position="42"/>
        <end position="56"/>
    </location>
</feature>
<dbReference type="GO" id="GO:0005773">
    <property type="term" value="C:vacuole"/>
    <property type="evidence" value="ECO:0007669"/>
    <property type="project" value="GOC"/>
</dbReference>
<feature type="region of interest" description="Disordered" evidence="2">
    <location>
        <begin position="42"/>
        <end position="61"/>
    </location>
</feature>
<feature type="region of interest" description="Disordered" evidence="2">
    <location>
        <begin position="208"/>
        <end position="241"/>
    </location>
</feature>
<name>W2RNP2_CYPE1</name>
<feature type="compositionally biased region" description="Low complexity" evidence="2">
    <location>
        <begin position="608"/>
        <end position="628"/>
    </location>
</feature>
<dbReference type="InParanoid" id="W2RNP2"/>